<name>A0A1J7JNL8_9PEZI</name>
<feature type="compositionally biased region" description="Polar residues" evidence="1">
    <location>
        <begin position="231"/>
        <end position="242"/>
    </location>
</feature>
<dbReference type="AlphaFoldDB" id="A0A1J7JNL8"/>
<sequence>MQGCPLPGLSWLVMLPLLYLDIPVSVTVVQTRKQCLLWGQGASKGLFWQNLTRARGHIFIVLHSDSPYPRDSDSSRNYTSWKLRLLRQTIYHNPYMTDTSNTYAQTDSRASIASILRARSCRQRLQRAKLVDMASNLSDPPPATPLVDREEAVDRSSRGSNTSVPSMVDDHGSDFSVDDDQYYRTSGEQIWDSFWQSGCEEEEEPAVSPSYQYPALVVPSLSLETRQFLTSRKRPTQTQSLSVIEAPAPADNRSADHASTRRRGHPPCRVSYSIFPPQDEVSRQRTIRARRCPPHLTLDTPKVRVSSEESRSLRTSASARSLRSGSASSAFSASSAYSASTDVSMASDVTAITTPAASPRESWDCPRTPKPTHVSQCMDFPRPAKQPSLPNLRGPSRYRPTQPRSATAQHFTEGEARNSAVVGAVAAEPYPRPLFSPAVVAPLQPTRRVPLPPVAERRPPPVYATRPIPPPRSTTRPVPAPLNLARPLPPLPPSASRPQTPMSAPPRPLRPDHHQPSATSFGPPLSPPRPPPFRTTSQPLPNKGQDFQPPVVSVFEWDSDADDDADDDVPSHSFAKRIARGFAQIQARNNNNNNQQQHKRSAASGGGDAGLTRIQSGETATRFHHHHHRPAQSRARALTVEDIRRVEQEDMEDRLRQAREQVARDRCSVVIVGGEVAQVLASPPPRQQPTKQKSAIFGRMLGWRTQ</sequence>
<evidence type="ECO:0000256" key="2">
    <source>
        <dbReference type="SAM" id="SignalP"/>
    </source>
</evidence>
<feature type="compositionally biased region" description="Low complexity" evidence="1">
    <location>
        <begin position="313"/>
        <end position="332"/>
    </location>
</feature>
<organism evidence="3 4">
    <name type="scientific">Coniochaeta ligniaria NRRL 30616</name>
    <dbReference type="NCBI Taxonomy" id="1408157"/>
    <lineage>
        <taxon>Eukaryota</taxon>
        <taxon>Fungi</taxon>
        <taxon>Dikarya</taxon>
        <taxon>Ascomycota</taxon>
        <taxon>Pezizomycotina</taxon>
        <taxon>Sordariomycetes</taxon>
        <taxon>Sordariomycetidae</taxon>
        <taxon>Coniochaetales</taxon>
        <taxon>Coniochaetaceae</taxon>
        <taxon>Coniochaeta</taxon>
    </lineage>
</organism>
<evidence type="ECO:0000313" key="3">
    <source>
        <dbReference type="EMBL" id="OIW30924.1"/>
    </source>
</evidence>
<feature type="region of interest" description="Disordered" evidence="1">
    <location>
        <begin position="355"/>
        <end position="415"/>
    </location>
</feature>
<dbReference type="Proteomes" id="UP000182658">
    <property type="component" value="Unassembled WGS sequence"/>
</dbReference>
<feature type="region of interest" description="Disordered" evidence="1">
    <location>
        <begin position="231"/>
        <end position="332"/>
    </location>
</feature>
<evidence type="ECO:0000256" key="1">
    <source>
        <dbReference type="SAM" id="MobiDB-lite"/>
    </source>
</evidence>
<feature type="compositionally biased region" description="Low complexity" evidence="1">
    <location>
        <begin position="473"/>
        <end position="486"/>
    </location>
</feature>
<dbReference type="EMBL" id="KV875096">
    <property type="protein sequence ID" value="OIW30924.1"/>
    <property type="molecule type" value="Genomic_DNA"/>
</dbReference>
<protein>
    <submittedName>
        <fullName evidence="3">Uncharacterized protein</fullName>
    </submittedName>
</protein>
<feature type="region of interest" description="Disordered" evidence="1">
    <location>
        <begin position="449"/>
        <end position="549"/>
    </location>
</feature>
<gene>
    <name evidence="3" type="ORF">CONLIGDRAFT_642964</name>
</gene>
<feature type="compositionally biased region" description="Basic and acidic residues" evidence="1">
    <location>
        <begin position="301"/>
        <end position="312"/>
    </location>
</feature>
<dbReference type="STRING" id="1408157.A0A1J7JNL8"/>
<feature type="compositionally biased region" description="Pro residues" evidence="1">
    <location>
        <begin position="524"/>
        <end position="533"/>
    </location>
</feature>
<feature type="compositionally biased region" description="Basic and acidic residues" evidence="1">
    <location>
        <begin position="147"/>
        <end position="157"/>
    </location>
</feature>
<feature type="region of interest" description="Disordered" evidence="1">
    <location>
        <begin position="589"/>
        <end position="613"/>
    </location>
</feature>
<keyword evidence="4" id="KW-1185">Reference proteome</keyword>
<feature type="region of interest" description="Disordered" evidence="1">
    <location>
        <begin position="135"/>
        <end position="175"/>
    </location>
</feature>
<proteinExistence type="predicted"/>
<evidence type="ECO:0000313" key="4">
    <source>
        <dbReference type="Proteomes" id="UP000182658"/>
    </source>
</evidence>
<dbReference type="InParanoid" id="A0A1J7JNL8"/>
<accession>A0A1J7JNL8</accession>
<feature type="signal peptide" evidence="2">
    <location>
        <begin position="1"/>
        <end position="27"/>
    </location>
</feature>
<keyword evidence="2" id="KW-0732">Signal</keyword>
<dbReference type="OrthoDB" id="4775454at2759"/>
<feature type="chain" id="PRO_5013221750" evidence="2">
    <location>
        <begin position="28"/>
        <end position="706"/>
    </location>
</feature>
<reference evidence="3 4" key="1">
    <citation type="submission" date="2016-10" db="EMBL/GenBank/DDBJ databases">
        <title>Draft genome sequence of Coniochaeta ligniaria NRRL30616, a lignocellulolytic fungus for bioabatement of inhibitors in plant biomass hydrolysates.</title>
        <authorList>
            <consortium name="DOE Joint Genome Institute"/>
            <person name="Jimenez D.J."/>
            <person name="Hector R.E."/>
            <person name="Riley R."/>
            <person name="Sun H."/>
            <person name="Grigoriev I.V."/>
            <person name="Van Elsas J.D."/>
            <person name="Nichols N.N."/>
        </authorList>
    </citation>
    <scope>NUCLEOTIDE SEQUENCE [LARGE SCALE GENOMIC DNA]</scope>
    <source>
        <strain evidence="3 4">NRRL 30616</strain>
    </source>
</reference>